<sequence length="289" mass="33282">MPRRRNEYRRRLRPRVNDVQQPAPHEEPAPEEEPVPEEVVQVVNRGRRGNRRRAAPEHQQPDQPVEHINQPPPQKQLKTTAVQAGPGNTLINTGPLLMPCANEVDIIVSQQIKEKNWNFEYVDFALSCVRFDRLQGNQGFQFGSLRPPMFNQNRPQMSNQFRQNRPSFVQQNRYRPPFNTRFLGTEALYTLKGSTVQLKCKYTADAGLKQHLLWKKGNTLLSENTIMGNTDVKERLSITGKHSLGEYHLSISDIRESDQATYSCSITRTTKVDSQQLIVYSEYKNVSLI</sequence>
<dbReference type="InterPro" id="IPR013783">
    <property type="entry name" value="Ig-like_fold"/>
</dbReference>
<dbReference type="OrthoDB" id="6124228at2759"/>
<evidence type="ECO:0000259" key="2">
    <source>
        <dbReference type="PROSITE" id="PS50835"/>
    </source>
</evidence>
<feature type="compositionally biased region" description="Basic residues" evidence="1">
    <location>
        <begin position="1"/>
        <end position="14"/>
    </location>
</feature>
<protein>
    <recommendedName>
        <fullName evidence="2">Ig-like domain-containing protein</fullName>
    </recommendedName>
</protein>
<comment type="caution">
    <text evidence="3">The sequence shown here is derived from an EMBL/GenBank/DDBJ whole genome shotgun (WGS) entry which is preliminary data.</text>
</comment>
<dbReference type="Pfam" id="PF07686">
    <property type="entry name" value="V-set"/>
    <property type="match status" value="1"/>
</dbReference>
<accession>A0A8S3PQD9</accession>
<organism evidence="3 4">
    <name type="scientific">Mytilus edulis</name>
    <name type="common">Blue mussel</name>
    <dbReference type="NCBI Taxonomy" id="6550"/>
    <lineage>
        <taxon>Eukaryota</taxon>
        <taxon>Metazoa</taxon>
        <taxon>Spiralia</taxon>
        <taxon>Lophotrochozoa</taxon>
        <taxon>Mollusca</taxon>
        <taxon>Bivalvia</taxon>
        <taxon>Autobranchia</taxon>
        <taxon>Pteriomorphia</taxon>
        <taxon>Mytilida</taxon>
        <taxon>Mytiloidea</taxon>
        <taxon>Mytilidae</taxon>
        <taxon>Mytilinae</taxon>
        <taxon>Mytilus</taxon>
    </lineage>
</organism>
<dbReference type="SMART" id="SM00409">
    <property type="entry name" value="IG"/>
    <property type="match status" value="1"/>
</dbReference>
<dbReference type="PROSITE" id="PS50835">
    <property type="entry name" value="IG_LIKE"/>
    <property type="match status" value="1"/>
</dbReference>
<dbReference type="Gene3D" id="2.60.40.10">
    <property type="entry name" value="Immunoglobulins"/>
    <property type="match status" value="1"/>
</dbReference>
<evidence type="ECO:0000313" key="4">
    <source>
        <dbReference type="Proteomes" id="UP000683360"/>
    </source>
</evidence>
<dbReference type="SMART" id="SM00406">
    <property type="entry name" value="IGv"/>
    <property type="match status" value="1"/>
</dbReference>
<gene>
    <name evidence="3" type="ORF">MEDL_1554</name>
</gene>
<dbReference type="InterPro" id="IPR007110">
    <property type="entry name" value="Ig-like_dom"/>
</dbReference>
<dbReference type="Proteomes" id="UP000683360">
    <property type="component" value="Unassembled WGS sequence"/>
</dbReference>
<name>A0A8S3PQD9_MYTED</name>
<dbReference type="SUPFAM" id="SSF48726">
    <property type="entry name" value="Immunoglobulin"/>
    <property type="match status" value="1"/>
</dbReference>
<keyword evidence="4" id="KW-1185">Reference proteome</keyword>
<evidence type="ECO:0000313" key="3">
    <source>
        <dbReference type="EMBL" id="CAG2186009.1"/>
    </source>
</evidence>
<feature type="region of interest" description="Disordered" evidence="1">
    <location>
        <begin position="1"/>
        <end position="77"/>
    </location>
</feature>
<dbReference type="EMBL" id="CAJPWZ010000112">
    <property type="protein sequence ID" value="CAG2186009.1"/>
    <property type="molecule type" value="Genomic_DNA"/>
</dbReference>
<reference evidence="3" key="1">
    <citation type="submission" date="2021-03" db="EMBL/GenBank/DDBJ databases">
        <authorList>
            <person name="Bekaert M."/>
        </authorList>
    </citation>
    <scope>NUCLEOTIDE SEQUENCE</scope>
</reference>
<feature type="domain" description="Ig-like" evidence="2">
    <location>
        <begin position="176"/>
        <end position="280"/>
    </location>
</feature>
<dbReference type="InterPro" id="IPR036179">
    <property type="entry name" value="Ig-like_dom_sf"/>
</dbReference>
<dbReference type="InterPro" id="IPR013106">
    <property type="entry name" value="Ig_V-set"/>
</dbReference>
<proteinExistence type="predicted"/>
<dbReference type="AlphaFoldDB" id="A0A8S3PQD9"/>
<dbReference type="InterPro" id="IPR003599">
    <property type="entry name" value="Ig_sub"/>
</dbReference>
<evidence type="ECO:0000256" key="1">
    <source>
        <dbReference type="SAM" id="MobiDB-lite"/>
    </source>
</evidence>